<feature type="compositionally biased region" description="Low complexity" evidence="1">
    <location>
        <begin position="138"/>
        <end position="149"/>
    </location>
</feature>
<reference evidence="4 5" key="1">
    <citation type="submission" date="2020-08" db="EMBL/GenBank/DDBJ databases">
        <title>Genome public.</title>
        <authorList>
            <person name="Liu C."/>
            <person name="Sun Q."/>
        </authorList>
    </citation>
    <scope>NUCLEOTIDE SEQUENCE [LARGE SCALE GENOMIC DNA]</scope>
    <source>
        <strain evidence="4 5">NSJ-37</strain>
    </source>
</reference>
<feature type="compositionally biased region" description="Low complexity" evidence="1">
    <location>
        <begin position="223"/>
        <end position="293"/>
    </location>
</feature>
<feature type="region of interest" description="Disordered" evidence="1">
    <location>
        <begin position="125"/>
        <end position="293"/>
    </location>
</feature>
<dbReference type="Pfam" id="PF00188">
    <property type="entry name" value="CAP"/>
    <property type="match status" value="1"/>
</dbReference>
<evidence type="ECO:0000313" key="4">
    <source>
        <dbReference type="EMBL" id="MBC8562847.1"/>
    </source>
</evidence>
<evidence type="ECO:0000256" key="2">
    <source>
        <dbReference type="SAM" id="SignalP"/>
    </source>
</evidence>
<feature type="domain" description="SCP" evidence="3">
    <location>
        <begin position="512"/>
        <end position="628"/>
    </location>
</feature>
<dbReference type="RefSeq" id="WP_249298102.1">
    <property type="nucleotide sequence ID" value="NZ_JACRSX010000012.1"/>
</dbReference>
<protein>
    <submittedName>
        <fullName evidence="4">Pilus assembly protein N-terminal domain-containing protein</fullName>
    </submittedName>
</protein>
<feature type="signal peptide" evidence="2">
    <location>
        <begin position="1"/>
        <end position="25"/>
    </location>
</feature>
<dbReference type="Proteomes" id="UP000606193">
    <property type="component" value="Unassembled WGS sequence"/>
</dbReference>
<dbReference type="InterPro" id="IPR014044">
    <property type="entry name" value="CAP_dom"/>
</dbReference>
<dbReference type="CDD" id="cd05379">
    <property type="entry name" value="CAP_bacterial"/>
    <property type="match status" value="1"/>
</dbReference>
<keyword evidence="2" id="KW-0732">Signal</keyword>
<organism evidence="4 5">
    <name type="scientific">Jutongia huaianensis</name>
    <dbReference type="NCBI Taxonomy" id="2763668"/>
    <lineage>
        <taxon>Bacteria</taxon>
        <taxon>Bacillati</taxon>
        <taxon>Bacillota</taxon>
        <taxon>Clostridia</taxon>
        <taxon>Lachnospirales</taxon>
        <taxon>Lachnospiraceae</taxon>
        <taxon>Jutongia</taxon>
    </lineage>
</organism>
<dbReference type="PANTHER" id="PTHR31157">
    <property type="entry name" value="SCP DOMAIN-CONTAINING PROTEIN"/>
    <property type="match status" value="1"/>
</dbReference>
<evidence type="ECO:0000256" key="1">
    <source>
        <dbReference type="SAM" id="MobiDB-lite"/>
    </source>
</evidence>
<sequence length="631" mass="67827">MKKKSISTLLAVLLFLTAILSPCQMDTASAAAKIRVSKTKVTVVKGDRITIKAKNTGTRKIKAKVSDRKIASVKVIKKKIRITGKKPGKTNITLTAYPMKKCVVKVVVIPDEEGEVEVVIPTKAPTKRPSASPYVRVTTKPTTKPTIKPSARPSQLPGIEPGVTASAEPDRSAKPAETVAPTKKPGTPEQPEASVKPTPTELPTTDTPASSPKATVTPERTPKASATAKPAKTPAATPKVSATAKPAKTPAATPKASATVKPATTPAATPKASATPKPTTTPSATPKASATADPIITAKPTITPTVSATTTPTDVPAATLQTTRLCFAEKSLYIGESTEALQADWGEPERIDPLPQTNMTAYIYNGNSTTEPYLLVGIKDQKVASYFTIGKGFTVYDATVNTVDGTAAQQTELVQEGTGAASMVDAGWSENTDNFYALNSDKQEAKEGTEAYYRLTDNAYMYAFSDFYDGKDKAVYGFYAFSKDCNKYKMIYRTYMTYNDEILRAAETQVWEMTNAYRTYMGLSNLQWESKAEAAARGHSQDMADNNYFQHNSQDGTRFFARLQAEGISYRSCGENICAGSGDAIYMVIGWIGSSGHRNGILTPSFKYIGVGVAYNASAKWLVYATQDFWG</sequence>
<gene>
    <name evidence="4" type="ORF">H8704_09445</name>
</gene>
<proteinExistence type="predicted"/>
<dbReference type="EMBL" id="JACRSX010000012">
    <property type="protein sequence ID" value="MBC8562847.1"/>
    <property type="molecule type" value="Genomic_DNA"/>
</dbReference>
<accession>A0ABR7N2I7</accession>
<keyword evidence="5" id="KW-1185">Reference proteome</keyword>
<dbReference type="Gene3D" id="3.40.33.10">
    <property type="entry name" value="CAP"/>
    <property type="match status" value="1"/>
</dbReference>
<evidence type="ECO:0000259" key="3">
    <source>
        <dbReference type="Pfam" id="PF00188"/>
    </source>
</evidence>
<comment type="caution">
    <text evidence="4">The sequence shown here is derived from an EMBL/GenBank/DDBJ whole genome shotgun (WGS) entry which is preliminary data.</text>
</comment>
<feature type="chain" id="PRO_5045872326" evidence="2">
    <location>
        <begin position="26"/>
        <end position="631"/>
    </location>
</feature>
<name>A0ABR7N2I7_9FIRM</name>
<dbReference type="PANTHER" id="PTHR31157:SF1">
    <property type="entry name" value="SCP DOMAIN-CONTAINING PROTEIN"/>
    <property type="match status" value="1"/>
</dbReference>
<dbReference type="Gene3D" id="2.60.40.1080">
    <property type="match status" value="1"/>
</dbReference>
<dbReference type="InterPro" id="IPR035940">
    <property type="entry name" value="CAP_sf"/>
</dbReference>
<evidence type="ECO:0000313" key="5">
    <source>
        <dbReference type="Proteomes" id="UP000606193"/>
    </source>
</evidence>
<feature type="compositionally biased region" description="Low complexity" evidence="1">
    <location>
        <begin position="197"/>
        <end position="208"/>
    </location>
</feature>
<dbReference type="SUPFAM" id="SSF55797">
    <property type="entry name" value="PR-1-like"/>
    <property type="match status" value="1"/>
</dbReference>